<dbReference type="InterPro" id="IPR011659">
    <property type="entry name" value="WD40"/>
</dbReference>
<evidence type="ECO:0000256" key="3">
    <source>
        <dbReference type="PROSITE-ProRule" id="PRU01091"/>
    </source>
</evidence>
<dbReference type="EMBL" id="BMLS01000001">
    <property type="protein sequence ID" value="GGO64862.1"/>
    <property type="molecule type" value="Genomic_DNA"/>
</dbReference>
<comment type="similarity">
    <text evidence="1">Belongs to the TolB family.</text>
</comment>
<protein>
    <submittedName>
        <fullName evidence="5">Transcriptional regulator</fullName>
    </submittedName>
</protein>
<reference evidence="5" key="1">
    <citation type="journal article" date="2014" name="Int. J. Syst. Evol. Microbiol.">
        <title>Complete genome sequence of Corynebacterium casei LMG S-19264T (=DSM 44701T), isolated from a smear-ripened cheese.</title>
        <authorList>
            <consortium name="US DOE Joint Genome Institute (JGI-PGF)"/>
            <person name="Walter F."/>
            <person name="Albersmeier A."/>
            <person name="Kalinowski J."/>
            <person name="Ruckert C."/>
        </authorList>
    </citation>
    <scope>NUCLEOTIDE SEQUENCE</scope>
    <source>
        <strain evidence="5">CGMCC 1.7086</strain>
    </source>
</reference>
<dbReference type="Pfam" id="PF00486">
    <property type="entry name" value="Trans_reg_C"/>
    <property type="match status" value="1"/>
</dbReference>
<dbReference type="InterPro" id="IPR001867">
    <property type="entry name" value="OmpR/PhoB-type_DNA-bd"/>
</dbReference>
<keyword evidence="2 3" id="KW-0238">DNA-binding</keyword>
<dbReference type="GO" id="GO:0000160">
    <property type="term" value="P:phosphorelay signal transduction system"/>
    <property type="evidence" value="ECO:0007669"/>
    <property type="project" value="InterPro"/>
</dbReference>
<dbReference type="PROSITE" id="PS51755">
    <property type="entry name" value="OMPR_PHOB"/>
    <property type="match status" value="1"/>
</dbReference>
<feature type="DNA-binding region" description="OmpR/PhoB-type" evidence="3">
    <location>
        <begin position="4"/>
        <end position="103"/>
    </location>
</feature>
<dbReference type="RefSeq" id="WP_188689894.1">
    <property type="nucleotide sequence ID" value="NZ_BMLS01000001.1"/>
</dbReference>
<sequence>MPQQNSFRLGEFRVEPLECAIYLSETEKQSLQPKFIDVLCYLASQYPRVVPRQELIEHIWQGNGYVGEKALTNAIWHLRQALKHPDGSESIQTIRKSGYQLLREPEYLSPPKTVAQPVSEQTPTSQGRKYPPLWLWAFPLPFAILLLWWLQADSRSVIADIEVITTQPGMELFPAPSPDGRHVVYKWRRPDGSMDLYLQDTQQPNLAPKQLTFDEENEGRAVWDMSGEYLYFRRKNDDLETCHMVKLDAQSLQEQIIGKCPLGGDLHYLDITPDNNTLAYWGLEGLADKPAIYRRRINSESNDTPVCLTECDMRDRDIAFSPNGQYLAISRRLSRFSENIYLHDLATGQEKLMIEGESDIVGITWHPDGKHIVYGVQRADSRSGYLLNVITGQLTPLNIKGFSYPSFAKKQPWLYFQTRSEFYQIAYLPLANEFPSSPFPFLQSDYNHKYPDYSNASDRIAYLSNESGNYEIWIADADGNQRQQLTELKRPVLFPKWSNDGKRIAFLAANADASGDSLMVVEVATKRISRVPSPYNAHYRATWTADDSALVASIYLNEGSEERERELFLLPLDGSPVKQLTNDGGRHGVLLNDGSLLYTRSEPGLYKLSPGDEEGQLLINAEQFGTRYSWTLSDNSSIYFIDPGTRYKDIKRYDTQTGVVEPILRLPVPEVVTESSFSLDSKRQRLLFSNTIKYQSDIKRLKHLELN</sequence>
<gene>
    <name evidence="5" type="ORF">GCM10010982_05300</name>
</gene>
<dbReference type="InterPro" id="IPR016032">
    <property type="entry name" value="Sig_transdc_resp-reg_C-effctor"/>
</dbReference>
<dbReference type="CDD" id="cd00383">
    <property type="entry name" value="trans_reg_C"/>
    <property type="match status" value="1"/>
</dbReference>
<evidence type="ECO:0000313" key="6">
    <source>
        <dbReference type="Proteomes" id="UP000606935"/>
    </source>
</evidence>
<dbReference type="AlphaFoldDB" id="A0A917YRX7"/>
<accession>A0A917YRX7</accession>
<dbReference type="GO" id="GO:0006355">
    <property type="term" value="P:regulation of DNA-templated transcription"/>
    <property type="evidence" value="ECO:0007669"/>
    <property type="project" value="InterPro"/>
</dbReference>
<organism evidence="5 6">
    <name type="scientific">Bowmanella pacifica</name>
    <dbReference type="NCBI Taxonomy" id="502051"/>
    <lineage>
        <taxon>Bacteria</taxon>
        <taxon>Pseudomonadati</taxon>
        <taxon>Pseudomonadota</taxon>
        <taxon>Gammaproteobacteria</taxon>
        <taxon>Alteromonadales</taxon>
        <taxon>Alteromonadaceae</taxon>
        <taxon>Bowmanella</taxon>
    </lineage>
</organism>
<dbReference type="SUPFAM" id="SSF82171">
    <property type="entry name" value="DPP6 N-terminal domain-like"/>
    <property type="match status" value="1"/>
</dbReference>
<dbReference type="PANTHER" id="PTHR36842">
    <property type="entry name" value="PROTEIN TOLB HOMOLOG"/>
    <property type="match status" value="1"/>
</dbReference>
<dbReference type="PANTHER" id="PTHR36842:SF1">
    <property type="entry name" value="PROTEIN TOLB"/>
    <property type="match status" value="1"/>
</dbReference>
<dbReference type="SUPFAM" id="SSF46894">
    <property type="entry name" value="C-terminal effector domain of the bipartite response regulators"/>
    <property type="match status" value="1"/>
</dbReference>
<keyword evidence="6" id="KW-1185">Reference proteome</keyword>
<dbReference type="SMART" id="SM00862">
    <property type="entry name" value="Trans_reg_C"/>
    <property type="match status" value="1"/>
</dbReference>
<dbReference type="GO" id="GO:0003677">
    <property type="term" value="F:DNA binding"/>
    <property type="evidence" value="ECO:0007669"/>
    <property type="project" value="UniProtKB-UniRule"/>
</dbReference>
<evidence type="ECO:0000256" key="2">
    <source>
        <dbReference type="ARBA" id="ARBA00023125"/>
    </source>
</evidence>
<evidence type="ECO:0000256" key="1">
    <source>
        <dbReference type="ARBA" id="ARBA00009820"/>
    </source>
</evidence>
<reference evidence="5" key="2">
    <citation type="submission" date="2020-09" db="EMBL/GenBank/DDBJ databases">
        <authorList>
            <person name="Sun Q."/>
            <person name="Zhou Y."/>
        </authorList>
    </citation>
    <scope>NUCLEOTIDE SEQUENCE</scope>
    <source>
        <strain evidence="5">CGMCC 1.7086</strain>
    </source>
</reference>
<comment type="caution">
    <text evidence="5">The sequence shown here is derived from an EMBL/GenBank/DDBJ whole genome shotgun (WGS) entry which is preliminary data.</text>
</comment>
<proteinExistence type="inferred from homology"/>
<evidence type="ECO:0000259" key="4">
    <source>
        <dbReference type="PROSITE" id="PS51755"/>
    </source>
</evidence>
<dbReference type="InterPro" id="IPR036388">
    <property type="entry name" value="WH-like_DNA-bd_sf"/>
</dbReference>
<dbReference type="Gene3D" id="1.10.10.10">
    <property type="entry name" value="Winged helix-like DNA-binding domain superfamily/Winged helix DNA-binding domain"/>
    <property type="match status" value="1"/>
</dbReference>
<dbReference type="Gene3D" id="2.120.10.30">
    <property type="entry name" value="TolB, C-terminal domain"/>
    <property type="match status" value="2"/>
</dbReference>
<name>A0A917YRX7_9ALTE</name>
<dbReference type="Pfam" id="PF07676">
    <property type="entry name" value="PD40"/>
    <property type="match status" value="2"/>
</dbReference>
<dbReference type="InterPro" id="IPR011042">
    <property type="entry name" value="6-blade_b-propeller_TolB-like"/>
</dbReference>
<dbReference type="Proteomes" id="UP000606935">
    <property type="component" value="Unassembled WGS sequence"/>
</dbReference>
<feature type="domain" description="OmpR/PhoB-type" evidence="4">
    <location>
        <begin position="4"/>
        <end position="103"/>
    </location>
</feature>
<evidence type="ECO:0000313" key="5">
    <source>
        <dbReference type="EMBL" id="GGO64862.1"/>
    </source>
</evidence>